<dbReference type="OrthoDB" id="3453893at2"/>
<feature type="transmembrane region" description="Helical" evidence="3">
    <location>
        <begin position="105"/>
        <end position="126"/>
    </location>
</feature>
<dbReference type="AlphaFoldDB" id="A0A3N1CPT7"/>
<gene>
    <name evidence="4" type="ORF">EDD29_0837</name>
</gene>
<dbReference type="EMBL" id="RJKE01000001">
    <property type="protein sequence ID" value="ROO83337.1"/>
    <property type="molecule type" value="Genomic_DNA"/>
</dbReference>
<feature type="transmembrane region" description="Helical" evidence="3">
    <location>
        <begin position="39"/>
        <end position="59"/>
    </location>
</feature>
<organism evidence="4 5">
    <name type="scientific">Actinocorallia herbida</name>
    <dbReference type="NCBI Taxonomy" id="58109"/>
    <lineage>
        <taxon>Bacteria</taxon>
        <taxon>Bacillati</taxon>
        <taxon>Actinomycetota</taxon>
        <taxon>Actinomycetes</taxon>
        <taxon>Streptosporangiales</taxon>
        <taxon>Thermomonosporaceae</taxon>
        <taxon>Actinocorallia</taxon>
    </lineage>
</organism>
<protein>
    <submittedName>
        <fullName evidence="4">Uncharacterized protein DUF4407</fullName>
    </submittedName>
</protein>
<name>A0A3N1CPT7_9ACTN</name>
<sequence length="509" mass="54735">MGNGVVPRGEVVRDFLIILSGANRKVLAQCPSERPKFQGIGGAVLTTSVLAVFSMWFALSSAVGVSGLVALPVAVIWGLMILGLDRWLVSTLPTEGSRRFRTAAPRIAMALLMGFVISTPLVLRIFESEINAQMVVIKQRDMDTFAESQKTGANGQDVATLRATVEGFQETINKNGDVPADPAKDPRVIALSAELEGAKTEMDDDYDKWQCQLYGGAGCTKKGNGPLAEASHNAYLKSKKRVDNLTGQIEKRKNQLISRDEGARAGRVAEAKAELPKAKEQLAAAVDRQNDLQEKFDSQNTAANGLLIRLKALNEITGGNTTLTGARILLFLLFLLIECLPVLVKLMLRAENYERILEIEKRDELRRARGNYSRGRLGGLGGGRGDGDREWSVNDTWKRDGGGRSGDSRRAGEADGGARGAGTDRDRDGDGAVSGNGANGTFTTTAIPRPATVPLPTDPATGTPAESGQAHTSLDHVKIRDMEVSPFRLPGDSFDGLGDDEDLFGDEKF</sequence>
<feature type="compositionally biased region" description="Basic and acidic residues" evidence="2">
    <location>
        <begin position="473"/>
        <end position="483"/>
    </location>
</feature>
<proteinExistence type="predicted"/>
<feature type="transmembrane region" description="Helical" evidence="3">
    <location>
        <begin position="328"/>
        <end position="348"/>
    </location>
</feature>
<dbReference type="InterPro" id="IPR025519">
    <property type="entry name" value="DUF4407"/>
</dbReference>
<keyword evidence="3" id="KW-0812">Transmembrane</keyword>
<keyword evidence="1" id="KW-0175">Coiled coil</keyword>
<evidence type="ECO:0000313" key="4">
    <source>
        <dbReference type="EMBL" id="ROO83337.1"/>
    </source>
</evidence>
<feature type="region of interest" description="Disordered" evidence="2">
    <location>
        <begin position="372"/>
        <end position="509"/>
    </location>
</feature>
<feature type="compositionally biased region" description="Basic and acidic residues" evidence="2">
    <location>
        <begin position="385"/>
        <end position="413"/>
    </location>
</feature>
<keyword evidence="3" id="KW-1133">Transmembrane helix</keyword>
<keyword evidence="3" id="KW-0472">Membrane</keyword>
<dbReference type="Pfam" id="PF14362">
    <property type="entry name" value="DUF4407"/>
    <property type="match status" value="1"/>
</dbReference>
<evidence type="ECO:0000256" key="3">
    <source>
        <dbReference type="SAM" id="Phobius"/>
    </source>
</evidence>
<keyword evidence="5" id="KW-1185">Reference proteome</keyword>
<feature type="coiled-coil region" evidence="1">
    <location>
        <begin position="268"/>
        <end position="295"/>
    </location>
</feature>
<evidence type="ECO:0000313" key="5">
    <source>
        <dbReference type="Proteomes" id="UP000272400"/>
    </source>
</evidence>
<accession>A0A3N1CPT7</accession>
<feature type="compositionally biased region" description="Acidic residues" evidence="2">
    <location>
        <begin position="497"/>
        <end position="509"/>
    </location>
</feature>
<reference evidence="4 5" key="1">
    <citation type="submission" date="2018-11" db="EMBL/GenBank/DDBJ databases">
        <title>Sequencing the genomes of 1000 actinobacteria strains.</title>
        <authorList>
            <person name="Klenk H.-P."/>
        </authorList>
    </citation>
    <scope>NUCLEOTIDE SEQUENCE [LARGE SCALE GENOMIC DNA]</scope>
    <source>
        <strain evidence="4 5">DSM 44254</strain>
    </source>
</reference>
<feature type="transmembrane region" description="Helical" evidence="3">
    <location>
        <begin position="65"/>
        <end position="84"/>
    </location>
</feature>
<dbReference type="Proteomes" id="UP000272400">
    <property type="component" value="Unassembled WGS sequence"/>
</dbReference>
<evidence type="ECO:0000256" key="2">
    <source>
        <dbReference type="SAM" id="MobiDB-lite"/>
    </source>
</evidence>
<comment type="caution">
    <text evidence="4">The sequence shown here is derived from an EMBL/GenBank/DDBJ whole genome shotgun (WGS) entry which is preliminary data.</text>
</comment>
<evidence type="ECO:0000256" key="1">
    <source>
        <dbReference type="SAM" id="Coils"/>
    </source>
</evidence>